<evidence type="ECO:0000256" key="4">
    <source>
        <dbReference type="ARBA" id="ARBA00022679"/>
    </source>
</evidence>
<evidence type="ECO:0000256" key="9">
    <source>
        <dbReference type="ARBA" id="ARBA00023160"/>
    </source>
</evidence>
<dbReference type="InterPro" id="IPR029045">
    <property type="entry name" value="ClpP/crotonase-like_dom_sf"/>
</dbReference>
<evidence type="ECO:0000256" key="3">
    <source>
        <dbReference type="ARBA" id="ARBA00022516"/>
    </source>
</evidence>
<evidence type="ECO:0000313" key="12">
    <source>
        <dbReference type="EMBL" id="SUA21402.1"/>
    </source>
</evidence>
<dbReference type="PROSITE" id="PS50989">
    <property type="entry name" value="COA_CT_CTER"/>
    <property type="match status" value="1"/>
</dbReference>
<dbReference type="InterPro" id="IPR011763">
    <property type="entry name" value="COA_CT_C"/>
</dbReference>
<protein>
    <recommendedName>
        <fullName evidence="2">acetyl-CoA carboxytransferase</fullName>
        <ecNumber evidence="2">2.1.3.15</ecNumber>
    </recommendedName>
</protein>
<evidence type="ECO:0000256" key="1">
    <source>
        <dbReference type="ARBA" id="ARBA00004956"/>
    </source>
</evidence>
<dbReference type="PANTHER" id="PTHR42853">
    <property type="entry name" value="ACETYL-COENZYME A CARBOXYLASE CARBOXYL TRANSFERASE SUBUNIT ALPHA"/>
    <property type="match status" value="1"/>
</dbReference>
<comment type="catalytic activity">
    <reaction evidence="10">
        <text>N(6)-carboxybiotinyl-L-lysyl-[protein] + acetyl-CoA = N(6)-biotinyl-L-lysyl-[protein] + malonyl-CoA</text>
        <dbReference type="Rhea" id="RHEA:54728"/>
        <dbReference type="Rhea" id="RHEA-COMP:10505"/>
        <dbReference type="Rhea" id="RHEA-COMP:10506"/>
        <dbReference type="ChEBI" id="CHEBI:57288"/>
        <dbReference type="ChEBI" id="CHEBI:57384"/>
        <dbReference type="ChEBI" id="CHEBI:83144"/>
        <dbReference type="ChEBI" id="CHEBI:83145"/>
        <dbReference type="EC" id="2.1.3.15"/>
    </reaction>
</comment>
<evidence type="ECO:0000256" key="7">
    <source>
        <dbReference type="ARBA" id="ARBA00022840"/>
    </source>
</evidence>
<dbReference type="SUPFAM" id="SSF52096">
    <property type="entry name" value="ClpP/crotonase"/>
    <property type="match status" value="1"/>
</dbReference>
<keyword evidence="5" id="KW-0547">Nucleotide-binding</keyword>
<gene>
    <name evidence="12" type="primary">accA_2</name>
    <name evidence="12" type="ORF">NCTC11421_01420</name>
</gene>
<dbReference type="AlphaFoldDB" id="A0A378VYW5"/>
<dbReference type="EMBL" id="UGRI01000001">
    <property type="protein sequence ID" value="SUA21402.1"/>
    <property type="molecule type" value="Genomic_DNA"/>
</dbReference>
<dbReference type="PANTHER" id="PTHR42853:SF3">
    <property type="entry name" value="ACETYL-COENZYME A CARBOXYLASE CARBOXYL TRANSFERASE SUBUNIT ALPHA, CHLOROPLASTIC"/>
    <property type="match status" value="1"/>
</dbReference>
<dbReference type="Pfam" id="PF03255">
    <property type="entry name" value="ACCA"/>
    <property type="match status" value="1"/>
</dbReference>
<evidence type="ECO:0000256" key="2">
    <source>
        <dbReference type="ARBA" id="ARBA00011883"/>
    </source>
</evidence>
<name>A0A378VYW5_NEIGO</name>
<evidence type="ECO:0000256" key="5">
    <source>
        <dbReference type="ARBA" id="ARBA00022741"/>
    </source>
</evidence>
<comment type="pathway">
    <text evidence="1">Lipid metabolism; malonyl-CoA biosynthesis; malonyl-CoA from acetyl-CoA: step 1/1.</text>
</comment>
<evidence type="ECO:0000256" key="8">
    <source>
        <dbReference type="ARBA" id="ARBA00023098"/>
    </source>
</evidence>
<keyword evidence="8" id="KW-0443">Lipid metabolism</keyword>
<dbReference type="GO" id="GO:0009317">
    <property type="term" value="C:acetyl-CoA carboxylase complex"/>
    <property type="evidence" value="ECO:0007669"/>
    <property type="project" value="InterPro"/>
</dbReference>
<keyword evidence="4 12" id="KW-0808">Transferase</keyword>
<sequence length="54" mass="5887">MPRPEGYRKALRLMKTAEKFGLPVMTFIDTPGAYPGIGAEERGQSEAIGKTCTN</sequence>
<keyword evidence="7" id="KW-0067">ATP-binding</keyword>
<keyword evidence="12" id="KW-0436">Ligase</keyword>
<dbReference type="PRINTS" id="PR01069">
    <property type="entry name" value="ACCCTRFRASEA"/>
</dbReference>
<dbReference type="InterPro" id="IPR001095">
    <property type="entry name" value="Acetyl_CoA_COase_a_su"/>
</dbReference>
<feature type="domain" description="CoA carboxyltransferase C-terminal" evidence="11">
    <location>
        <begin position="1"/>
        <end position="54"/>
    </location>
</feature>
<evidence type="ECO:0000256" key="10">
    <source>
        <dbReference type="ARBA" id="ARBA00049152"/>
    </source>
</evidence>
<accession>A0A378VYW5</accession>
<dbReference type="GO" id="GO:0003989">
    <property type="term" value="F:acetyl-CoA carboxylase activity"/>
    <property type="evidence" value="ECO:0007669"/>
    <property type="project" value="InterPro"/>
</dbReference>
<dbReference type="GO" id="GO:0005524">
    <property type="term" value="F:ATP binding"/>
    <property type="evidence" value="ECO:0007669"/>
    <property type="project" value="UniProtKB-KW"/>
</dbReference>
<keyword evidence="6" id="KW-0276">Fatty acid metabolism</keyword>
<reference evidence="12" key="1">
    <citation type="submission" date="2018-06" db="EMBL/GenBank/DDBJ databases">
        <authorList>
            <consortium name="Pathogen Informatics"/>
            <person name="Doyle S."/>
        </authorList>
    </citation>
    <scope>NUCLEOTIDE SEQUENCE [LARGE SCALE GENOMIC DNA]</scope>
    <source>
        <strain evidence="12">NCTC11421</strain>
    </source>
</reference>
<evidence type="ECO:0000259" key="11">
    <source>
        <dbReference type="PROSITE" id="PS50989"/>
    </source>
</evidence>
<keyword evidence="9" id="KW-0275">Fatty acid biosynthesis</keyword>
<organism evidence="12">
    <name type="scientific">Neisseria gonorrhoeae</name>
    <dbReference type="NCBI Taxonomy" id="485"/>
    <lineage>
        <taxon>Bacteria</taxon>
        <taxon>Pseudomonadati</taxon>
        <taxon>Pseudomonadota</taxon>
        <taxon>Betaproteobacteria</taxon>
        <taxon>Neisseriales</taxon>
        <taxon>Neisseriaceae</taxon>
        <taxon>Neisseria</taxon>
    </lineage>
</organism>
<proteinExistence type="predicted"/>
<dbReference type="EC" id="2.1.3.15" evidence="2"/>
<evidence type="ECO:0000256" key="6">
    <source>
        <dbReference type="ARBA" id="ARBA00022832"/>
    </source>
</evidence>
<dbReference type="UniPathway" id="UPA00655">
    <property type="reaction ID" value="UER00711"/>
</dbReference>
<dbReference type="GO" id="GO:0016743">
    <property type="term" value="F:carboxyl- or carbamoyltransferase activity"/>
    <property type="evidence" value="ECO:0007669"/>
    <property type="project" value="InterPro"/>
</dbReference>
<dbReference type="Gene3D" id="3.90.226.10">
    <property type="entry name" value="2-enoyl-CoA Hydratase, Chain A, domain 1"/>
    <property type="match status" value="1"/>
</dbReference>
<dbReference type="GO" id="GO:0006633">
    <property type="term" value="P:fatty acid biosynthetic process"/>
    <property type="evidence" value="ECO:0007669"/>
    <property type="project" value="UniProtKB-KW"/>
</dbReference>
<dbReference type="GO" id="GO:2001295">
    <property type="term" value="P:malonyl-CoA biosynthetic process"/>
    <property type="evidence" value="ECO:0007669"/>
    <property type="project" value="UniProtKB-UniPathway"/>
</dbReference>
<keyword evidence="3" id="KW-0444">Lipid biosynthesis</keyword>